<protein>
    <submittedName>
        <fullName evidence="1">Uncharacterized protein</fullName>
    </submittedName>
</protein>
<name>A0AA36CKB2_9BILA</name>
<dbReference type="Proteomes" id="UP001177023">
    <property type="component" value="Unassembled WGS sequence"/>
</dbReference>
<gene>
    <name evidence="1" type="ORF">MSPICULIGERA_LOCUS9089</name>
</gene>
<sequence>MTKPLRIRVITRSHVRPSGKRPTAIDVYVKFTGDLPALLNLAMCFSSGNDHAYVKMEAANYLGEHVVPLEVPKTAGEYNMEFALTSEWRPICSWVSDPIQVNMTDEIRPVHTTAAYTFEYGRNSWLSVGDGRLLLKDESTPFAIEAVTRNKFLYGRDSVQLQARQLPVNNVQLKQELNRNTCCENAPTKIYVCGKALGVSGTHLLKSIEPGEGRAGVEAAVFVPHRVNVLSTSVCAPHLWPKSCCINVPTVYAQHGHLAVTLDHDDCKMSIADDVCVLVNKTKFDDKWKLCFAPPPRNTALVADLQRVFLTIRGVIVMLPQAFNTKSGELTKKCV</sequence>
<accession>A0AA36CKB2</accession>
<feature type="non-terminal residue" evidence="1">
    <location>
        <position position="335"/>
    </location>
</feature>
<evidence type="ECO:0000313" key="2">
    <source>
        <dbReference type="Proteomes" id="UP001177023"/>
    </source>
</evidence>
<keyword evidence="2" id="KW-1185">Reference proteome</keyword>
<reference evidence="1" key="1">
    <citation type="submission" date="2023-06" db="EMBL/GenBank/DDBJ databases">
        <authorList>
            <person name="Delattre M."/>
        </authorList>
    </citation>
    <scope>NUCLEOTIDE SEQUENCE</scope>
    <source>
        <strain evidence="1">AF72</strain>
    </source>
</reference>
<evidence type="ECO:0000313" key="1">
    <source>
        <dbReference type="EMBL" id="CAJ0570652.1"/>
    </source>
</evidence>
<proteinExistence type="predicted"/>
<dbReference type="AlphaFoldDB" id="A0AA36CKB2"/>
<comment type="caution">
    <text evidence="1">The sequence shown here is derived from an EMBL/GenBank/DDBJ whole genome shotgun (WGS) entry which is preliminary data.</text>
</comment>
<organism evidence="1 2">
    <name type="scientific">Mesorhabditis spiculigera</name>
    <dbReference type="NCBI Taxonomy" id="96644"/>
    <lineage>
        <taxon>Eukaryota</taxon>
        <taxon>Metazoa</taxon>
        <taxon>Ecdysozoa</taxon>
        <taxon>Nematoda</taxon>
        <taxon>Chromadorea</taxon>
        <taxon>Rhabditida</taxon>
        <taxon>Rhabditina</taxon>
        <taxon>Rhabditomorpha</taxon>
        <taxon>Rhabditoidea</taxon>
        <taxon>Rhabditidae</taxon>
        <taxon>Mesorhabditinae</taxon>
        <taxon>Mesorhabditis</taxon>
    </lineage>
</organism>
<dbReference type="EMBL" id="CATQJA010002430">
    <property type="protein sequence ID" value="CAJ0570652.1"/>
    <property type="molecule type" value="Genomic_DNA"/>
</dbReference>